<reference evidence="5" key="1">
    <citation type="journal article" date="2019" name="Int. J. Syst. Evol. Microbiol.">
        <title>The Global Catalogue of Microorganisms (GCM) 10K type strain sequencing project: providing services to taxonomists for standard genome sequencing and annotation.</title>
        <authorList>
            <consortium name="The Broad Institute Genomics Platform"/>
            <consortium name="The Broad Institute Genome Sequencing Center for Infectious Disease"/>
            <person name="Wu L."/>
            <person name="Ma J."/>
        </authorList>
    </citation>
    <scope>NUCLEOTIDE SEQUENCE [LARGE SCALE GENOMIC DNA]</scope>
    <source>
        <strain evidence="5">JCM 17906</strain>
    </source>
</reference>
<keyword evidence="2" id="KW-0808">Transferase</keyword>
<accession>A0ABP8S221</accession>
<feature type="transmembrane region" description="Helical" evidence="3">
    <location>
        <begin position="241"/>
        <end position="260"/>
    </location>
</feature>
<comment type="caution">
    <text evidence="4">The sequence shown here is derived from an EMBL/GenBank/DDBJ whole genome shotgun (WGS) entry which is preliminary data.</text>
</comment>
<keyword evidence="3" id="KW-0812">Transmembrane</keyword>
<dbReference type="EMBL" id="BAABGT010000099">
    <property type="protein sequence ID" value="GAA4556783.1"/>
    <property type="molecule type" value="Genomic_DNA"/>
</dbReference>
<evidence type="ECO:0000256" key="3">
    <source>
        <dbReference type="SAM" id="Phobius"/>
    </source>
</evidence>
<evidence type="ECO:0000313" key="4">
    <source>
        <dbReference type="EMBL" id="GAA4556783.1"/>
    </source>
</evidence>
<dbReference type="NCBIfam" id="TIGR00696">
    <property type="entry name" value="wecG_tagA_cpsF"/>
    <property type="match status" value="1"/>
</dbReference>
<organism evidence="4 5">
    <name type="scientific">Pseudonocardia xishanensis</name>
    <dbReference type="NCBI Taxonomy" id="630995"/>
    <lineage>
        <taxon>Bacteria</taxon>
        <taxon>Bacillati</taxon>
        <taxon>Actinomycetota</taxon>
        <taxon>Actinomycetes</taxon>
        <taxon>Pseudonocardiales</taxon>
        <taxon>Pseudonocardiaceae</taxon>
        <taxon>Pseudonocardia</taxon>
    </lineage>
</organism>
<evidence type="ECO:0000313" key="5">
    <source>
        <dbReference type="Proteomes" id="UP001501598"/>
    </source>
</evidence>
<sequence>MSANTDVTGTDEGVNPSATVELMGCRFDTVDLPGAVERTLSWGGQDRRRSHTIVTVNVAILMMMRQDPQLTAAVRAADMVVADGVPLVWVSRWLGEPLPHRVTGVDLMLELLRVGAERGLRVFLLGTTQERLDELVWVIGDRYPGLRIVGSRNGYFGPEHHDDVAAQIRSARADLLLMGMPAPMKEIWAERLREELHTPAILGVGGAFDVLAGYVRRAPEPVQRMGMEWAWRLMLEPRKLWKRYLVTNVTFLALVARGVLLRRLGR</sequence>
<keyword evidence="1" id="KW-0328">Glycosyltransferase</keyword>
<dbReference type="PANTHER" id="PTHR34136">
    <property type="match status" value="1"/>
</dbReference>
<dbReference type="Proteomes" id="UP001501598">
    <property type="component" value="Unassembled WGS sequence"/>
</dbReference>
<dbReference type="PANTHER" id="PTHR34136:SF1">
    <property type="entry name" value="UDP-N-ACETYL-D-MANNOSAMINURONIC ACID TRANSFERASE"/>
    <property type="match status" value="1"/>
</dbReference>
<protein>
    <submittedName>
        <fullName evidence="4">WecB/TagA/CpsF family glycosyltransferase</fullName>
    </submittedName>
</protein>
<dbReference type="CDD" id="cd06533">
    <property type="entry name" value="Glyco_transf_WecG_TagA"/>
    <property type="match status" value="1"/>
</dbReference>
<evidence type="ECO:0000256" key="2">
    <source>
        <dbReference type="ARBA" id="ARBA00022679"/>
    </source>
</evidence>
<gene>
    <name evidence="4" type="ORF">GCM10023175_59770</name>
</gene>
<keyword evidence="3" id="KW-1133">Transmembrane helix</keyword>
<keyword evidence="5" id="KW-1185">Reference proteome</keyword>
<proteinExistence type="predicted"/>
<dbReference type="InterPro" id="IPR004629">
    <property type="entry name" value="WecG_TagA_CpsF"/>
</dbReference>
<name>A0ABP8S221_9PSEU</name>
<dbReference type="Pfam" id="PF03808">
    <property type="entry name" value="Glyco_tran_WecG"/>
    <property type="match status" value="1"/>
</dbReference>
<evidence type="ECO:0000256" key="1">
    <source>
        <dbReference type="ARBA" id="ARBA00022676"/>
    </source>
</evidence>
<dbReference type="RefSeq" id="WP_345425985.1">
    <property type="nucleotide sequence ID" value="NZ_BAABGT010000099.1"/>
</dbReference>
<keyword evidence="3" id="KW-0472">Membrane</keyword>